<dbReference type="SUPFAM" id="SSF48371">
    <property type="entry name" value="ARM repeat"/>
    <property type="match status" value="1"/>
</dbReference>
<evidence type="ECO:0000259" key="7">
    <source>
        <dbReference type="SMART" id="SM00803"/>
    </source>
</evidence>
<dbReference type="InterPro" id="IPR016024">
    <property type="entry name" value="ARM-type_fold"/>
</dbReference>
<proteinExistence type="inferred from homology"/>
<dbReference type="EMBL" id="ATCN01000137">
    <property type="protein sequence ID" value="EPR79728.1"/>
    <property type="molecule type" value="Genomic_DNA"/>
</dbReference>
<comment type="similarity">
    <text evidence="2">Belongs to the TAF6 family.</text>
</comment>
<keyword evidence="4" id="KW-0804">Transcription</keyword>
<dbReference type="VEuPathDB" id="MicrosporidiaDB:SLOPH_2444"/>
<dbReference type="Proteomes" id="UP000014978">
    <property type="component" value="Unassembled WGS sequence"/>
</dbReference>
<gene>
    <name evidence="8" type="ORF">SLOPH_2444</name>
</gene>
<dbReference type="OrthoDB" id="361039at2759"/>
<dbReference type="CDD" id="cd22931">
    <property type="entry name" value="HFD_TAF6"/>
    <property type="match status" value="1"/>
</dbReference>
<sequence>MLFSKETFRAHAQSRGIDIDDDALVVLARDLEYRVKELCQEANKFMVFSHRTKLTVEDINSALISRNVDPLFGYNPQDTLVFQNLSANIFYIPDEEIDIEECLNQPLPKMPLKPSISTHWLAIEGVQPQIPQNPLPTDQQSNKRDPVSTLQSDVEIQPSLRHVLSKELQTYYEKIITYITSSDPEENELGISCLKNESGMQQLIPYFIQYFNENVIKNLKDTNNLKIFISSYRALLENKYIFIDPYLHQIIPSLLTCVVGKSVTDLSLRKYAGDNIKYIYDNFSKSYVTLAPRIINTLKKAWLDKEKSEESQYGAIYCLTSMPKTSVEKVIRDNYEEYKNFYKNNSVTSMIEDFLNESNK</sequence>
<keyword evidence="8" id="KW-0648">Protein biosynthesis</keyword>
<evidence type="ECO:0000256" key="1">
    <source>
        <dbReference type="ARBA" id="ARBA00004123"/>
    </source>
</evidence>
<comment type="subcellular location">
    <subcellularLocation>
        <location evidence="1">Nucleus</location>
    </subcellularLocation>
</comment>
<evidence type="ECO:0000256" key="5">
    <source>
        <dbReference type="ARBA" id="ARBA00023242"/>
    </source>
</evidence>
<dbReference type="InterPro" id="IPR037796">
    <property type="entry name" value="TAF6"/>
</dbReference>
<evidence type="ECO:0000313" key="8">
    <source>
        <dbReference type="EMBL" id="EPR79728.1"/>
    </source>
</evidence>
<keyword evidence="9" id="KW-1185">Reference proteome</keyword>
<dbReference type="InterPro" id="IPR004823">
    <property type="entry name" value="TAF_TATA-bd_Histone-like_dom"/>
</dbReference>
<dbReference type="InterPro" id="IPR009072">
    <property type="entry name" value="Histone-fold"/>
</dbReference>
<feature type="domain" description="TATA box binding protein associated factor (TAF) histone-like fold" evidence="7">
    <location>
        <begin position="1"/>
        <end position="63"/>
    </location>
</feature>
<dbReference type="InParanoid" id="S7XV47"/>
<dbReference type="FunCoup" id="S7XV47">
    <property type="interactions" value="167"/>
</dbReference>
<dbReference type="Gene3D" id="1.25.40.770">
    <property type="entry name" value="TAF6, C-terminal HEAT repeat domain"/>
    <property type="match status" value="1"/>
</dbReference>
<evidence type="ECO:0000256" key="6">
    <source>
        <dbReference type="SAM" id="MobiDB-lite"/>
    </source>
</evidence>
<organism evidence="8 9">
    <name type="scientific">Spraguea lophii (strain 42_110)</name>
    <name type="common">Microsporidian parasite</name>
    <dbReference type="NCBI Taxonomy" id="1358809"/>
    <lineage>
        <taxon>Eukaryota</taxon>
        <taxon>Fungi</taxon>
        <taxon>Fungi incertae sedis</taxon>
        <taxon>Microsporidia</taxon>
        <taxon>Spragueidae</taxon>
        <taxon>Spraguea</taxon>
    </lineage>
</organism>
<evidence type="ECO:0000256" key="2">
    <source>
        <dbReference type="ARBA" id="ARBA00007688"/>
    </source>
</evidence>
<dbReference type="GO" id="GO:0000124">
    <property type="term" value="C:SAGA complex"/>
    <property type="evidence" value="ECO:0007669"/>
    <property type="project" value="EnsemblFungi"/>
</dbReference>
<feature type="compositionally biased region" description="Polar residues" evidence="6">
    <location>
        <begin position="131"/>
        <end position="140"/>
    </location>
</feature>
<dbReference type="GO" id="GO:0003743">
    <property type="term" value="F:translation initiation factor activity"/>
    <property type="evidence" value="ECO:0007669"/>
    <property type="project" value="UniProtKB-KW"/>
</dbReference>
<dbReference type="Pfam" id="PF02969">
    <property type="entry name" value="TAF"/>
    <property type="match status" value="1"/>
</dbReference>
<dbReference type="Gene3D" id="1.10.20.10">
    <property type="entry name" value="Histone, subunit A"/>
    <property type="match status" value="1"/>
</dbReference>
<name>S7XV47_SPRLO</name>
<dbReference type="SMART" id="SM00803">
    <property type="entry name" value="TAF"/>
    <property type="match status" value="1"/>
</dbReference>
<dbReference type="CDD" id="cd08050">
    <property type="entry name" value="TAF6C"/>
    <property type="match status" value="1"/>
</dbReference>
<evidence type="ECO:0000256" key="3">
    <source>
        <dbReference type="ARBA" id="ARBA00023015"/>
    </source>
</evidence>
<keyword evidence="5" id="KW-0539">Nucleus</keyword>
<dbReference type="InterPro" id="IPR011442">
    <property type="entry name" value="TAF6_C"/>
</dbReference>
<dbReference type="PANTHER" id="PTHR10221">
    <property type="entry name" value="TRANSCRIPTION INITIATION FACTOR TFIID SUBUNIT 6"/>
    <property type="match status" value="1"/>
</dbReference>
<evidence type="ECO:0000313" key="9">
    <source>
        <dbReference type="Proteomes" id="UP000014978"/>
    </source>
</evidence>
<dbReference type="GO" id="GO:0005669">
    <property type="term" value="C:transcription factor TFIID complex"/>
    <property type="evidence" value="ECO:0007669"/>
    <property type="project" value="EnsemblFungi"/>
</dbReference>
<dbReference type="AlphaFoldDB" id="S7XV47"/>
<protein>
    <submittedName>
        <fullName evidence="8">Transcription initiation factor TFIID 70 kDa subunit</fullName>
    </submittedName>
</protein>
<dbReference type="GO" id="GO:0016251">
    <property type="term" value="F:RNA polymerase II general transcription initiation factor activity"/>
    <property type="evidence" value="ECO:0007669"/>
    <property type="project" value="InterPro"/>
</dbReference>
<keyword evidence="8" id="KW-0396">Initiation factor</keyword>
<dbReference type="SUPFAM" id="SSF47113">
    <property type="entry name" value="Histone-fold"/>
    <property type="match status" value="1"/>
</dbReference>
<dbReference type="HOGENOM" id="CLU_021711_3_1_1"/>
<feature type="region of interest" description="Disordered" evidence="6">
    <location>
        <begin position="131"/>
        <end position="152"/>
    </location>
</feature>
<dbReference type="GO" id="GO:0051123">
    <property type="term" value="P:RNA polymerase II preinitiation complex assembly"/>
    <property type="evidence" value="ECO:0007669"/>
    <property type="project" value="TreeGrafter"/>
</dbReference>
<reference evidence="9" key="1">
    <citation type="journal article" date="2013" name="PLoS Genet.">
        <title>The genome of Spraguea lophii and the basis of host-microsporidian interactions.</title>
        <authorList>
            <person name="Campbell S.E."/>
            <person name="Williams T.A."/>
            <person name="Yousuf A."/>
            <person name="Soanes D.M."/>
            <person name="Paszkiewicz K.H."/>
            <person name="Williams B.A.P."/>
        </authorList>
    </citation>
    <scope>NUCLEOTIDE SEQUENCE [LARGE SCALE GENOMIC DNA]</scope>
    <source>
        <strain evidence="9">42_110</strain>
    </source>
</reference>
<dbReference type="PANTHER" id="PTHR10221:SF9">
    <property type="entry name" value="TRANSCRIPTION INITIATION FACTOR TFIID SUBUNIT 6"/>
    <property type="match status" value="1"/>
</dbReference>
<dbReference type="OMA" id="YFVQFIA"/>
<evidence type="ECO:0000256" key="4">
    <source>
        <dbReference type="ARBA" id="ARBA00023163"/>
    </source>
</evidence>
<accession>S7XV47</accession>
<keyword evidence="3" id="KW-0805">Transcription regulation</keyword>
<dbReference type="GO" id="GO:0046695">
    <property type="term" value="C:SLIK (SAGA-like) complex"/>
    <property type="evidence" value="ECO:0007669"/>
    <property type="project" value="InterPro"/>
</dbReference>
<dbReference type="InterPro" id="IPR046344">
    <property type="entry name" value="TAF6_C_sf"/>
</dbReference>
<dbReference type="Pfam" id="PF07571">
    <property type="entry name" value="TAF6_C"/>
    <property type="match status" value="1"/>
</dbReference>
<dbReference type="STRING" id="1358809.S7XV47"/>
<dbReference type="GO" id="GO:0003713">
    <property type="term" value="F:transcription coactivator activity"/>
    <property type="evidence" value="ECO:0007669"/>
    <property type="project" value="TreeGrafter"/>
</dbReference>
<comment type="caution">
    <text evidence="8">The sequence shown here is derived from an EMBL/GenBank/DDBJ whole genome shotgun (WGS) entry which is preliminary data.</text>
</comment>
<dbReference type="GO" id="GO:0046982">
    <property type="term" value="F:protein heterodimerization activity"/>
    <property type="evidence" value="ECO:0007669"/>
    <property type="project" value="InterPro"/>
</dbReference>